<evidence type="ECO:0000313" key="2">
    <source>
        <dbReference type="EMBL" id="MEA5480688.1"/>
    </source>
</evidence>
<dbReference type="EMBL" id="JAYGIE010000149">
    <property type="protein sequence ID" value="MEA5480688.1"/>
    <property type="molecule type" value="Genomic_DNA"/>
</dbReference>
<keyword evidence="1" id="KW-0175">Coiled coil</keyword>
<evidence type="ECO:0000313" key="3">
    <source>
        <dbReference type="Proteomes" id="UP001301388"/>
    </source>
</evidence>
<feature type="coiled-coil region" evidence="1">
    <location>
        <begin position="299"/>
        <end position="326"/>
    </location>
</feature>
<dbReference type="Proteomes" id="UP001301388">
    <property type="component" value="Unassembled WGS sequence"/>
</dbReference>
<comment type="caution">
    <text evidence="2">The sequence shown here is derived from an EMBL/GenBank/DDBJ whole genome shotgun (WGS) entry which is preliminary data.</text>
</comment>
<dbReference type="InterPro" id="IPR001646">
    <property type="entry name" value="5peptide_repeat"/>
</dbReference>
<keyword evidence="3" id="KW-1185">Reference proteome</keyword>
<accession>A0ABU5TT86</accession>
<organism evidence="2 3">
    <name type="scientific">Pseudanabaena galeata UHCC 0370</name>
    <dbReference type="NCBI Taxonomy" id="3110310"/>
    <lineage>
        <taxon>Bacteria</taxon>
        <taxon>Bacillati</taxon>
        <taxon>Cyanobacteriota</taxon>
        <taxon>Cyanophyceae</taxon>
        <taxon>Pseudanabaenales</taxon>
        <taxon>Pseudanabaenaceae</taxon>
        <taxon>Pseudanabaena</taxon>
    </lineage>
</organism>
<proteinExistence type="predicted"/>
<dbReference type="PANTHER" id="PTHR14136">
    <property type="entry name" value="BTB_POZ DOMAIN-CONTAINING PROTEIN KCTD9"/>
    <property type="match status" value="1"/>
</dbReference>
<dbReference type="PANTHER" id="PTHR14136:SF17">
    <property type="entry name" value="BTB_POZ DOMAIN-CONTAINING PROTEIN KCTD9"/>
    <property type="match status" value="1"/>
</dbReference>
<sequence>MIYLEHFNKLNEGVESWNKWRSDNPHIRPILLDVDLSLRNLNGINFSNASLERAELMGTQLIQANLSGAKLRNAKLCGVVHFHPTDTINTQRYQTCNLSDADLTDADLTNANLTDAKLSNACLVKANLFSAKMYRANLRESNLHQADLTEANLFKADLSKANLEQSKLIRLQAVETNFTEARLTGACIKDWNISQANLNNVDCQYVYLNSFNKDRCPIDQEFTSGEFTKRFQISQNILEVVFRNGVPWQSFAYAFHEVNLRVLDEYGDELFLQEYKVLGDGLVVLKISYPYYANGTQIQEELQKKTNQLEHQISSLEGEIKAKDETLLIMERILSTRKSEASNNEPRRIHIDGIDSFEKVKNIDRNSISHLLRNGRFEIKEDEIQIGLEKILCEEFHKKDWGGEYNDLYTSNLIFQGERKSAAFLLKGKGERSPTMEIKHCGKNGDQLVRLLESPAELFFVQFVGNISESVIKDIDSKIKLHRYEGQQSYYCVIDGLDTARLMYAYGLIEN</sequence>
<protein>
    <submittedName>
        <fullName evidence="2">Pentapeptide repeat-containing protein</fullName>
    </submittedName>
</protein>
<evidence type="ECO:0000256" key="1">
    <source>
        <dbReference type="SAM" id="Coils"/>
    </source>
</evidence>
<name>A0ABU5TT86_9CYAN</name>
<reference evidence="2 3" key="1">
    <citation type="submission" date="2023-12" db="EMBL/GenBank/DDBJ databases">
        <title>Baltic Sea Cyanobacteria.</title>
        <authorList>
            <person name="Delbaje E."/>
            <person name="Fewer D.P."/>
            <person name="Shishido T.K."/>
        </authorList>
    </citation>
    <scope>NUCLEOTIDE SEQUENCE [LARGE SCALE GENOMIC DNA]</scope>
    <source>
        <strain evidence="2 3">UHCC 0370</strain>
    </source>
</reference>
<dbReference type="SUPFAM" id="SSF141571">
    <property type="entry name" value="Pentapeptide repeat-like"/>
    <property type="match status" value="2"/>
</dbReference>
<dbReference type="RefSeq" id="WP_323263637.1">
    <property type="nucleotide sequence ID" value="NZ_JAYGIE010000149.1"/>
</dbReference>
<gene>
    <name evidence="2" type="ORF">VB774_23895</name>
</gene>
<dbReference type="Pfam" id="PF00805">
    <property type="entry name" value="Pentapeptide"/>
    <property type="match status" value="3"/>
</dbReference>
<dbReference type="Gene3D" id="2.160.20.80">
    <property type="entry name" value="E3 ubiquitin-protein ligase SopA"/>
    <property type="match status" value="1"/>
</dbReference>
<dbReference type="InterPro" id="IPR051082">
    <property type="entry name" value="Pentapeptide-BTB/POZ_domain"/>
</dbReference>